<proteinExistence type="predicted"/>
<gene>
    <name evidence="1" type="ORF">NUW58_g9836</name>
</gene>
<organism evidence="1 2">
    <name type="scientific">Xylaria curta</name>
    <dbReference type="NCBI Taxonomy" id="42375"/>
    <lineage>
        <taxon>Eukaryota</taxon>
        <taxon>Fungi</taxon>
        <taxon>Dikarya</taxon>
        <taxon>Ascomycota</taxon>
        <taxon>Pezizomycotina</taxon>
        <taxon>Sordariomycetes</taxon>
        <taxon>Xylariomycetidae</taxon>
        <taxon>Xylariales</taxon>
        <taxon>Xylariaceae</taxon>
        <taxon>Xylaria</taxon>
    </lineage>
</organism>
<keyword evidence="2" id="KW-1185">Reference proteome</keyword>
<reference evidence="1" key="1">
    <citation type="submission" date="2022-10" db="EMBL/GenBank/DDBJ databases">
        <title>Genome Sequence of Xylaria curta.</title>
        <authorList>
            <person name="Buettner E."/>
        </authorList>
    </citation>
    <scope>NUCLEOTIDE SEQUENCE</scope>
    <source>
        <strain evidence="1">Babe10</strain>
    </source>
</reference>
<sequence>MLVYAISSALCALSVILGLAAWALYQKQKPWRYRQLAIAHVLVSSLAFVFVVSGSTVVSIFASKSADIVNDLGKYISITAYPGLTFLKLSWAASALTLFDPKTIKYTKSKDAIASSHAPPQLVRVHAKGLSPSPSFSLGTPKPYDHPRAPCVGGSTGRLLPIEEVQYAAINQPPCTTQTISAPGPADDGRRAKNIGTERDGDIGVVGSPDQRPPIEGIRHTSTRSETRDGRKLVEIALSANTLDTARDDYENDGSSRCDDPAQLRDIIARKTLAIMPDSRPGLDVGELPSNEHIEAHSPRTPLSPYEPDLTIQGLGDDMDAAPTAGDTNFREPSSNPAGGIENCDDLGPTGSIDPSAVYQGLENLEQYDFQILRIRMKQQALIRIAQSLLFATKRSPAMAGPGLASPNSPTRGEVNHWESITQKRPRGDRVSGEPQRDMPQDSCWAGDLTQILSALSRHSDKKRVQLTLEIYHTFLQRAPSKESPLYGLMAHLSQCQRVEIFLHLLTSLGNCDELSEEASSVPYWFRTSLCKGRSVEETLVGKLLEVHRLRSAGTPRARGPAKRSAETVGTLQPSPPKPRRGSI</sequence>
<dbReference type="EMBL" id="JAPDGR010003830">
    <property type="protein sequence ID" value="KAJ2969976.1"/>
    <property type="molecule type" value="Genomic_DNA"/>
</dbReference>
<accession>A0ACC1MTN4</accession>
<dbReference type="Proteomes" id="UP001143856">
    <property type="component" value="Unassembled WGS sequence"/>
</dbReference>
<evidence type="ECO:0000313" key="1">
    <source>
        <dbReference type="EMBL" id="KAJ2969976.1"/>
    </source>
</evidence>
<evidence type="ECO:0000313" key="2">
    <source>
        <dbReference type="Proteomes" id="UP001143856"/>
    </source>
</evidence>
<protein>
    <submittedName>
        <fullName evidence="1">Uncharacterized protein</fullName>
    </submittedName>
</protein>
<name>A0ACC1MTN4_9PEZI</name>
<comment type="caution">
    <text evidence="1">The sequence shown here is derived from an EMBL/GenBank/DDBJ whole genome shotgun (WGS) entry which is preliminary data.</text>
</comment>